<dbReference type="PROSITE" id="PS50181">
    <property type="entry name" value="FBOX"/>
    <property type="match status" value="1"/>
</dbReference>
<dbReference type="Gene3D" id="3.80.10.10">
    <property type="entry name" value="Ribonuclease Inhibitor"/>
    <property type="match status" value="1"/>
</dbReference>
<dbReference type="InterPro" id="IPR032675">
    <property type="entry name" value="LRR_dom_sf"/>
</dbReference>
<dbReference type="Proteomes" id="UP000799767">
    <property type="component" value="Unassembled WGS sequence"/>
</dbReference>
<evidence type="ECO:0000313" key="3">
    <source>
        <dbReference type="Proteomes" id="UP000799767"/>
    </source>
</evidence>
<dbReference type="EMBL" id="MU001640">
    <property type="protein sequence ID" value="KAF2480150.1"/>
    <property type="molecule type" value="Genomic_DNA"/>
</dbReference>
<reference evidence="2" key="1">
    <citation type="journal article" date="2020" name="Stud. Mycol.">
        <title>101 Dothideomycetes genomes: a test case for predicting lifestyles and emergence of pathogens.</title>
        <authorList>
            <person name="Haridas S."/>
            <person name="Albert R."/>
            <person name="Binder M."/>
            <person name="Bloem J."/>
            <person name="Labutti K."/>
            <person name="Salamov A."/>
            <person name="Andreopoulos B."/>
            <person name="Baker S."/>
            <person name="Barry K."/>
            <person name="Bills G."/>
            <person name="Bluhm B."/>
            <person name="Cannon C."/>
            <person name="Castanera R."/>
            <person name="Culley D."/>
            <person name="Daum C."/>
            <person name="Ezra D."/>
            <person name="Gonzalez J."/>
            <person name="Henrissat B."/>
            <person name="Kuo A."/>
            <person name="Liang C."/>
            <person name="Lipzen A."/>
            <person name="Lutzoni F."/>
            <person name="Magnuson J."/>
            <person name="Mondo S."/>
            <person name="Nolan M."/>
            <person name="Ohm R."/>
            <person name="Pangilinan J."/>
            <person name="Park H.-J."/>
            <person name="Ramirez L."/>
            <person name="Alfaro M."/>
            <person name="Sun H."/>
            <person name="Tritt A."/>
            <person name="Yoshinaga Y."/>
            <person name="Zwiers L.-H."/>
            <person name="Turgeon B."/>
            <person name="Goodwin S."/>
            <person name="Spatafora J."/>
            <person name="Crous P."/>
            <person name="Grigoriev I."/>
        </authorList>
    </citation>
    <scope>NUCLEOTIDE SEQUENCE</scope>
    <source>
        <strain evidence="2">CBS 113389</strain>
    </source>
</reference>
<dbReference type="Pfam" id="PF12937">
    <property type="entry name" value="F-box-like"/>
    <property type="match status" value="1"/>
</dbReference>
<organism evidence="2 3">
    <name type="scientific">Neohortaea acidophila</name>
    <dbReference type="NCBI Taxonomy" id="245834"/>
    <lineage>
        <taxon>Eukaryota</taxon>
        <taxon>Fungi</taxon>
        <taxon>Dikarya</taxon>
        <taxon>Ascomycota</taxon>
        <taxon>Pezizomycotina</taxon>
        <taxon>Dothideomycetes</taxon>
        <taxon>Dothideomycetidae</taxon>
        <taxon>Mycosphaerellales</taxon>
        <taxon>Teratosphaeriaceae</taxon>
        <taxon>Neohortaea</taxon>
    </lineage>
</organism>
<sequence length="508" mass="57499">MSFRSSLSNAFDTLSPWTSSKKFRILELPDELITLIIEHVRERKTLRRLARTCRKLQHLAEEMLYRCLLVRSSLTLNGLERALRAKDARFKAVQSLDVPCESARPPSFASLAHIANEATNMREMMWESPECNHNDFESLGPWKEMTDPLFALFERAATVPGHGYIRDPPLQRLQKLTLHLNGPDSPYWQLDQTSIHIFLHPTLRQLHISCVSIVNVEDFTRQGQHSTPLQHLTLEECNITHEGLAGILSFPMALETLHLGENCHNLIHFRQNPLPAYSNHLFERDSKSAVEALQQQKHSLRSLTYITAPMYSELSVFHPTTANPIDGAFADFHALESVKLVGFCPSFERALLALQSPPNLTHLAFKAKKMFRKAQNAKPEDVSTVTGIPFLRAPSASVPKSLKTLELTYTADYGLMVVDLVHSGSRERSFIRDAARATAGMGIALRVLATRIEGDKHFYPPYLYGEAEAAEDVVFVDDDFTGIYKASERRLSRVTRALMILRRNSDDE</sequence>
<dbReference type="RefSeq" id="XP_033586720.1">
    <property type="nucleotide sequence ID" value="XM_033737625.1"/>
</dbReference>
<gene>
    <name evidence="2" type="ORF">BDY17DRAFT_327131</name>
</gene>
<proteinExistence type="predicted"/>
<dbReference type="GeneID" id="54478627"/>
<dbReference type="OrthoDB" id="2522477at2759"/>
<dbReference type="AlphaFoldDB" id="A0A6A6PJC7"/>
<accession>A0A6A6PJC7</accession>
<evidence type="ECO:0000259" key="1">
    <source>
        <dbReference type="PROSITE" id="PS50181"/>
    </source>
</evidence>
<dbReference type="SUPFAM" id="SSF52047">
    <property type="entry name" value="RNI-like"/>
    <property type="match status" value="1"/>
</dbReference>
<name>A0A6A6PJC7_9PEZI</name>
<dbReference type="InterPro" id="IPR001810">
    <property type="entry name" value="F-box_dom"/>
</dbReference>
<protein>
    <recommendedName>
        <fullName evidence="1">F-box domain-containing protein</fullName>
    </recommendedName>
</protein>
<evidence type="ECO:0000313" key="2">
    <source>
        <dbReference type="EMBL" id="KAF2480150.1"/>
    </source>
</evidence>
<dbReference type="InterPro" id="IPR036047">
    <property type="entry name" value="F-box-like_dom_sf"/>
</dbReference>
<feature type="domain" description="F-box" evidence="1">
    <location>
        <begin position="22"/>
        <end position="68"/>
    </location>
</feature>
<dbReference type="SUPFAM" id="SSF81383">
    <property type="entry name" value="F-box domain"/>
    <property type="match status" value="1"/>
</dbReference>
<dbReference type="Pfam" id="PF24758">
    <property type="entry name" value="LRR_At5g56370"/>
    <property type="match status" value="1"/>
</dbReference>
<dbReference type="InterPro" id="IPR055411">
    <property type="entry name" value="LRR_FXL15/At3g58940/PEG3-like"/>
</dbReference>
<keyword evidence="3" id="KW-1185">Reference proteome</keyword>